<dbReference type="EMBL" id="CAJNOQ010002386">
    <property type="protein sequence ID" value="CAF0955491.1"/>
    <property type="molecule type" value="Genomic_DNA"/>
</dbReference>
<evidence type="ECO:0000313" key="1">
    <source>
        <dbReference type="EMBL" id="CAF0955491.1"/>
    </source>
</evidence>
<name>A0A814DKX2_9BILA</name>
<dbReference type="Proteomes" id="UP000663829">
    <property type="component" value="Unassembled WGS sequence"/>
</dbReference>
<dbReference type="OrthoDB" id="3039988at2759"/>
<keyword evidence="3" id="KW-1185">Reference proteome</keyword>
<dbReference type="Proteomes" id="UP000681722">
    <property type="component" value="Unassembled WGS sequence"/>
</dbReference>
<evidence type="ECO:0000313" key="2">
    <source>
        <dbReference type="EMBL" id="CAF3730587.1"/>
    </source>
</evidence>
<dbReference type="AlphaFoldDB" id="A0A814DKX2"/>
<comment type="caution">
    <text evidence="1">The sequence shown here is derived from an EMBL/GenBank/DDBJ whole genome shotgun (WGS) entry which is preliminary data.</text>
</comment>
<gene>
    <name evidence="1" type="ORF">GPM918_LOCUS11474</name>
    <name evidence="2" type="ORF">SRO942_LOCUS11475</name>
</gene>
<reference evidence="1" key="1">
    <citation type="submission" date="2021-02" db="EMBL/GenBank/DDBJ databases">
        <authorList>
            <person name="Nowell W R."/>
        </authorList>
    </citation>
    <scope>NUCLEOTIDE SEQUENCE</scope>
</reference>
<accession>A0A814DKX2</accession>
<proteinExistence type="predicted"/>
<protein>
    <submittedName>
        <fullName evidence="1">Uncharacterized protein</fullName>
    </submittedName>
</protein>
<sequence>MTVDRNGQEVLDINALYSRYGPPVFQQQYQANGYTSYYGQNYQIQIQPVFENNQNAQIISFPQPLRRSPSEQEQNQLQDASTFQHNSLQQHTRLQNSTTINNNLLKNWNVQNKTSTPKRNRLEVSDGYIGGIKRQNNQTVNRFDRQASSPPPLPQRQYKVRFEQMRRPVAHNLPCFTINFTDKIRKLSVVYITEQLYDYFKKQNVKLIGKFILARYAGQQFKIRVGNKEDYFALLAEKVWPTTINGIDIKVSTPNFVPEQFTLVVRYVPQTFSIKQVEDEVKLSAKSAANFRRIVYSYERSTHDYRFTVSDLNEHKGLLALERIGIGNLIRPITQYLPANKLTYCTKRWKIGHTKDQCDQSIFRCKICLQELNPNHNEVYNKQPSYAQCGLNHQSLNPVCAVIQQYRSDLNNAVKKALYDGVLKRPELQQQMQQKQPGFILNKDDFPVLNLTKNNRNSLQQEGSHPNDDLSNSQLFTQLKDIFELKFEKQMGEIQQISSTS</sequence>
<evidence type="ECO:0000313" key="3">
    <source>
        <dbReference type="Proteomes" id="UP000663829"/>
    </source>
</evidence>
<organism evidence="1 3">
    <name type="scientific">Didymodactylos carnosus</name>
    <dbReference type="NCBI Taxonomy" id="1234261"/>
    <lineage>
        <taxon>Eukaryota</taxon>
        <taxon>Metazoa</taxon>
        <taxon>Spiralia</taxon>
        <taxon>Gnathifera</taxon>
        <taxon>Rotifera</taxon>
        <taxon>Eurotatoria</taxon>
        <taxon>Bdelloidea</taxon>
        <taxon>Philodinida</taxon>
        <taxon>Philodinidae</taxon>
        <taxon>Didymodactylos</taxon>
    </lineage>
</organism>
<dbReference type="EMBL" id="CAJOBC010002386">
    <property type="protein sequence ID" value="CAF3730587.1"/>
    <property type="molecule type" value="Genomic_DNA"/>
</dbReference>